<feature type="binding site" evidence="11 13">
    <location>
        <position position="224"/>
    </location>
    <ligand>
        <name>[2Fe-2S] cluster</name>
        <dbReference type="ChEBI" id="CHEBI:190135"/>
    </ligand>
</feature>
<dbReference type="Gene3D" id="3.40.50.80">
    <property type="entry name" value="Nucleotide-binding domain of ferredoxin-NADP reductase (FNR) module"/>
    <property type="match status" value="1"/>
</dbReference>
<feature type="binding site" evidence="11 12">
    <location>
        <begin position="70"/>
        <end position="72"/>
    </location>
    <ligand>
        <name>FAD</name>
        <dbReference type="ChEBI" id="CHEBI:57692"/>
    </ligand>
</feature>
<reference evidence="15" key="1">
    <citation type="submission" date="2020-07" db="EMBL/GenBank/DDBJ databases">
        <title>Koleobacter methoxysyntrophicus gen. nov., sp. nov., a novel anaerobic bacterium isolated from deep subsurface oil field and proposal of Koleobacterales ord. nov. in the phylum Firmicutes.</title>
        <authorList>
            <person name="Sakamoto S."/>
            <person name="Tamaki H."/>
        </authorList>
    </citation>
    <scope>NUCLEOTIDE SEQUENCE</scope>
    <source>
        <strain evidence="15">NRmbB1</strain>
    </source>
</reference>
<dbReference type="RefSeq" id="WP_206708970.1">
    <property type="nucleotide sequence ID" value="NZ_CP059066.1"/>
</dbReference>
<evidence type="ECO:0000313" key="15">
    <source>
        <dbReference type="EMBL" id="QSQ08767.1"/>
    </source>
</evidence>
<dbReference type="EMBL" id="CP059066">
    <property type="protein sequence ID" value="QSQ08767.1"/>
    <property type="molecule type" value="Genomic_DNA"/>
</dbReference>
<protein>
    <recommendedName>
        <fullName evidence="11">Dihydroorotate dehydrogenase B (NAD(+)), electron transfer subunit</fullName>
    </recommendedName>
    <alternativeName>
        <fullName evidence="11">Dihydroorotate oxidase B, electron transfer subunit</fullName>
    </alternativeName>
</protein>
<dbReference type="PROSITE" id="PS51384">
    <property type="entry name" value="FAD_FR"/>
    <property type="match status" value="1"/>
</dbReference>
<keyword evidence="16" id="KW-1185">Reference proteome</keyword>
<dbReference type="GO" id="GO:0044205">
    <property type="term" value="P:'de novo' UMP biosynthetic process"/>
    <property type="evidence" value="ECO:0007669"/>
    <property type="project" value="UniProtKB-UniRule"/>
</dbReference>
<comment type="pathway">
    <text evidence="11">Pyrimidine metabolism; UMP biosynthesis via de novo pathway; orotate from (S)-dihydroorotate (NAD(+) route): step 1/1.</text>
</comment>
<dbReference type="Pfam" id="PF10418">
    <property type="entry name" value="DHODB_Fe-S_bind"/>
    <property type="match status" value="1"/>
</dbReference>
<dbReference type="Gene3D" id="2.10.240.10">
    <property type="entry name" value="Dihydroorotate dehydrogenase, electron transfer subunit"/>
    <property type="match status" value="1"/>
</dbReference>
<evidence type="ECO:0000256" key="9">
    <source>
        <dbReference type="ARBA" id="ARBA00023004"/>
    </source>
</evidence>
<feature type="binding site" evidence="11 13">
    <location>
        <position position="229"/>
    </location>
    <ligand>
        <name>[2Fe-2S] cluster</name>
        <dbReference type="ChEBI" id="CHEBI:190135"/>
    </ligand>
</feature>
<sequence>MIIDDNARVITNKMIIPAHYVMEIHSPDIALKALPGQFLHIKVTNNTSPLLRRPISIHMRDREKGSISILYRVVGTGTQLLSHYKPGDRINIIGPLGNCFPLAAEFKRIAVVGGGIGTAPLLFLALEAVNSGRDVLYIEGARCRDALLLSEHLGNSGCRVMVATDDGSLGYRGFPTELLKSRLERESFDAVYACGPKPMLKGIKKLSLEYRTPAFISLEERMGCGIGACLSCVCKVIADGGRGAEYRKVCTDGPVFPAEAVMFDE</sequence>
<keyword evidence="10 11" id="KW-0411">Iron-sulfur</keyword>
<dbReference type="InterPro" id="IPR037117">
    <property type="entry name" value="Dihydroorotate_DH_ele_sf"/>
</dbReference>
<dbReference type="GO" id="GO:0009055">
    <property type="term" value="F:electron transfer activity"/>
    <property type="evidence" value="ECO:0007669"/>
    <property type="project" value="UniProtKB-UniRule"/>
</dbReference>
<evidence type="ECO:0000256" key="3">
    <source>
        <dbReference type="ARBA" id="ARBA00022630"/>
    </source>
</evidence>
<dbReference type="Pfam" id="PF00970">
    <property type="entry name" value="FAD_binding_6"/>
    <property type="match status" value="1"/>
</dbReference>
<feature type="binding site" evidence="11 13">
    <location>
        <position position="250"/>
    </location>
    <ligand>
        <name>[2Fe-2S] cluster</name>
        <dbReference type="ChEBI" id="CHEBI:190135"/>
    </ligand>
</feature>
<keyword evidence="6 11" id="KW-0274">FAD</keyword>
<dbReference type="PIRSF" id="PIRSF006816">
    <property type="entry name" value="Cyc3_hyd_g"/>
    <property type="match status" value="1"/>
</dbReference>
<evidence type="ECO:0000256" key="4">
    <source>
        <dbReference type="ARBA" id="ARBA00022714"/>
    </source>
</evidence>
<evidence type="ECO:0000256" key="12">
    <source>
        <dbReference type="PIRSR" id="PIRSR006816-1"/>
    </source>
</evidence>
<evidence type="ECO:0000256" key="6">
    <source>
        <dbReference type="ARBA" id="ARBA00022827"/>
    </source>
</evidence>
<feature type="binding site" evidence="11 12">
    <location>
        <begin position="77"/>
        <end position="78"/>
    </location>
    <ligand>
        <name>FAD</name>
        <dbReference type="ChEBI" id="CHEBI:57692"/>
    </ligand>
</feature>
<name>A0A8A0RMT8_9FIRM</name>
<dbReference type="InterPro" id="IPR017927">
    <property type="entry name" value="FAD-bd_FR_type"/>
</dbReference>
<evidence type="ECO:0000313" key="16">
    <source>
        <dbReference type="Proteomes" id="UP000662904"/>
    </source>
</evidence>
<keyword evidence="5 11" id="KW-0479">Metal-binding</keyword>
<dbReference type="InterPro" id="IPR012165">
    <property type="entry name" value="Cyt_c3_hydrogenase_gsu"/>
</dbReference>
<dbReference type="InterPro" id="IPR050353">
    <property type="entry name" value="PyrK_electron_transfer"/>
</dbReference>
<dbReference type="HAMAP" id="MF_01211">
    <property type="entry name" value="DHODB_Fe_S_bind"/>
    <property type="match status" value="1"/>
</dbReference>
<dbReference type="PANTHER" id="PTHR43513">
    <property type="entry name" value="DIHYDROOROTATE DEHYDROGENASE B (NAD(+)), ELECTRON TRANSFER SUBUNIT"/>
    <property type="match status" value="1"/>
</dbReference>
<dbReference type="SUPFAM" id="SSF52343">
    <property type="entry name" value="Ferredoxin reductase-like, C-terminal NADP-linked domain"/>
    <property type="match status" value="1"/>
</dbReference>
<gene>
    <name evidence="15" type="primary">pyrK_1</name>
    <name evidence="11" type="synonym">pyrK</name>
    <name evidence="15" type="ORF">H0A61_01112</name>
</gene>
<feature type="binding site" evidence="11 13">
    <location>
        <position position="232"/>
    </location>
    <ligand>
        <name>[2Fe-2S] cluster</name>
        <dbReference type="ChEBI" id="CHEBI:190135"/>
    </ligand>
</feature>
<accession>A0A8A0RMT8</accession>
<dbReference type="GO" id="GO:0050660">
    <property type="term" value="F:flavin adenine dinucleotide binding"/>
    <property type="evidence" value="ECO:0007669"/>
    <property type="project" value="InterPro"/>
</dbReference>
<keyword evidence="9 11" id="KW-0408">Iron</keyword>
<dbReference type="AlphaFoldDB" id="A0A8A0RMT8"/>
<evidence type="ECO:0000259" key="14">
    <source>
        <dbReference type="PROSITE" id="PS51384"/>
    </source>
</evidence>
<comment type="function">
    <text evidence="11">Responsible for channeling the electrons from the oxidation of dihydroorotate from the FMN redox center in the PyrD type B subunit to the ultimate electron acceptor NAD(+).</text>
</comment>
<evidence type="ECO:0000256" key="5">
    <source>
        <dbReference type="ARBA" id="ARBA00022723"/>
    </source>
</evidence>
<dbReference type="InterPro" id="IPR017938">
    <property type="entry name" value="Riboflavin_synthase-like_b-brl"/>
</dbReference>
<comment type="subunit">
    <text evidence="11">Heterotetramer of 2 PyrK and 2 PyrD type B subunits.</text>
</comment>
<keyword evidence="3 11" id="KW-0285">Flavoprotein</keyword>
<dbReference type="InterPro" id="IPR039261">
    <property type="entry name" value="FNR_nucleotide-bd"/>
</dbReference>
<comment type="cofactor">
    <cofactor evidence="13">
        <name>[2Fe-2S] cluster</name>
        <dbReference type="ChEBI" id="CHEBI:190135"/>
    </cofactor>
    <text evidence="13">Binds 1 [2Fe-2S] cluster per subunit.</text>
</comment>
<evidence type="ECO:0000256" key="13">
    <source>
        <dbReference type="PIRSR" id="PIRSR006816-2"/>
    </source>
</evidence>
<keyword evidence="2 11" id="KW-0813">Transport</keyword>
<comment type="similarity">
    <text evidence="1 11">Belongs to the PyrK family.</text>
</comment>
<feature type="binding site" evidence="11 12">
    <location>
        <begin position="53"/>
        <end position="56"/>
    </location>
    <ligand>
        <name>FAD</name>
        <dbReference type="ChEBI" id="CHEBI:57692"/>
    </ligand>
</feature>
<dbReference type="InterPro" id="IPR008333">
    <property type="entry name" value="Cbr1-like_FAD-bd_dom"/>
</dbReference>
<dbReference type="GO" id="GO:0046872">
    <property type="term" value="F:metal ion binding"/>
    <property type="evidence" value="ECO:0007669"/>
    <property type="project" value="UniProtKB-KW"/>
</dbReference>
<proteinExistence type="inferred from homology"/>
<evidence type="ECO:0000256" key="8">
    <source>
        <dbReference type="ARBA" id="ARBA00022982"/>
    </source>
</evidence>
<dbReference type="PANTHER" id="PTHR43513:SF3">
    <property type="entry name" value="DIHYDROOROTATE DEHYDROGENASE B (NAD(+)), ELECTRON TRANSFER SUBUNIT-RELATED"/>
    <property type="match status" value="1"/>
</dbReference>
<evidence type="ECO:0000256" key="2">
    <source>
        <dbReference type="ARBA" id="ARBA00022448"/>
    </source>
</evidence>
<evidence type="ECO:0000256" key="11">
    <source>
        <dbReference type="HAMAP-Rule" id="MF_01211"/>
    </source>
</evidence>
<dbReference type="GO" id="GO:0016491">
    <property type="term" value="F:oxidoreductase activity"/>
    <property type="evidence" value="ECO:0007669"/>
    <property type="project" value="InterPro"/>
</dbReference>
<dbReference type="Gene3D" id="2.40.30.10">
    <property type="entry name" value="Translation factors"/>
    <property type="match status" value="1"/>
</dbReference>
<dbReference type="Proteomes" id="UP000662904">
    <property type="component" value="Chromosome"/>
</dbReference>
<dbReference type="InterPro" id="IPR019480">
    <property type="entry name" value="Dihydroorotate_DH_Fe-S-bd"/>
</dbReference>
<organism evidence="15 16">
    <name type="scientific">Koleobacter methoxysyntrophicus</name>
    <dbReference type="NCBI Taxonomy" id="2751313"/>
    <lineage>
        <taxon>Bacteria</taxon>
        <taxon>Bacillati</taxon>
        <taxon>Bacillota</taxon>
        <taxon>Clostridia</taxon>
        <taxon>Koleobacterales</taxon>
        <taxon>Koleobacteraceae</taxon>
        <taxon>Koleobacter</taxon>
    </lineage>
</organism>
<comment type="cofactor">
    <cofactor evidence="11">
        <name>[2Fe-2S] cluster</name>
        <dbReference type="ChEBI" id="CHEBI:190135"/>
    </cofactor>
    <text evidence="11">Binds 1 [2Fe-2S] cluster per subunit.</text>
</comment>
<evidence type="ECO:0000256" key="10">
    <source>
        <dbReference type="ARBA" id="ARBA00023014"/>
    </source>
</evidence>
<feature type="domain" description="FAD-binding FR-type" evidence="14">
    <location>
        <begin position="1"/>
        <end position="102"/>
    </location>
</feature>
<dbReference type="KEGG" id="kme:H0A61_01112"/>
<evidence type="ECO:0000256" key="1">
    <source>
        <dbReference type="ARBA" id="ARBA00006422"/>
    </source>
</evidence>
<evidence type="ECO:0000256" key="7">
    <source>
        <dbReference type="ARBA" id="ARBA00022975"/>
    </source>
</evidence>
<keyword evidence="7 11" id="KW-0665">Pyrimidine biosynthesis</keyword>
<dbReference type="GO" id="GO:0051537">
    <property type="term" value="F:2 iron, 2 sulfur cluster binding"/>
    <property type="evidence" value="ECO:0007669"/>
    <property type="project" value="UniProtKB-KW"/>
</dbReference>
<keyword evidence="4 11" id="KW-0001">2Fe-2S</keyword>
<comment type="cofactor">
    <cofactor evidence="11 12">
        <name>FAD</name>
        <dbReference type="ChEBI" id="CHEBI:57692"/>
    </cofactor>
    <text evidence="11 12">Binds 1 FAD per subunit.</text>
</comment>
<keyword evidence="8 11" id="KW-0249">Electron transport</keyword>
<dbReference type="InterPro" id="IPR023455">
    <property type="entry name" value="Dihydroorotate_DHASE_ETsu"/>
</dbReference>
<dbReference type="SUPFAM" id="SSF63380">
    <property type="entry name" value="Riboflavin synthase domain-like"/>
    <property type="match status" value="1"/>
</dbReference>
<dbReference type="UniPathway" id="UPA00070">
    <property type="reaction ID" value="UER00945"/>
</dbReference>
<dbReference type="CDD" id="cd06218">
    <property type="entry name" value="DHOD_e_trans"/>
    <property type="match status" value="1"/>
</dbReference>